<accession>A0A8S3Y2M9</accession>
<keyword evidence="3" id="KW-1185">Reference proteome</keyword>
<evidence type="ECO:0000313" key="2">
    <source>
        <dbReference type="EMBL" id="CAG5052098.1"/>
    </source>
</evidence>
<sequence>MDPQIGLLSQVPADLLNKRRTEENLENILNQQQPWSSATPAHNDELSVDYINLHQPSCSWASQPSSSSAAPEPIETYDRDLPVASVNLKQPPSSTAAPAPIQTCDRDLSVESINLQQSASEVPAE</sequence>
<reference evidence="2" key="1">
    <citation type="submission" date="2021-04" db="EMBL/GenBank/DDBJ databases">
        <authorList>
            <person name="Tunstrom K."/>
        </authorList>
    </citation>
    <scope>NUCLEOTIDE SEQUENCE</scope>
</reference>
<feature type="compositionally biased region" description="Polar residues" evidence="1">
    <location>
        <begin position="87"/>
        <end position="96"/>
    </location>
</feature>
<evidence type="ECO:0000313" key="3">
    <source>
        <dbReference type="Proteomes" id="UP000691718"/>
    </source>
</evidence>
<name>A0A8S3Y2M9_PARAO</name>
<comment type="caution">
    <text evidence="2">The sequence shown here is derived from an EMBL/GenBank/DDBJ whole genome shotgun (WGS) entry which is preliminary data.</text>
</comment>
<dbReference type="AlphaFoldDB" id="A0A8S3Y2M9"/>
<gene>
    <name evidence="2" type="ORF">PAPOLLO_LOCUS25267</name>
</gene>
<proteinExistence type="predicted"/>
<dbReference type="EMBL" id="CAJQZP010001514">
    <property type="protein sequence ID" value="CAG5052098.1"/>
    <property type="molecule type" value="Genomic_DNA"/>
</dbReference>
<protein>
    <submittedName>
        <fullName evidence="2">(apollo) hypothetical protein</fullName>
    </submittedName>
</protein>
<feature type="compositionally biased region" description="Low complexity" evidence="1">
    <location>
        <begin position="58"/>
        <end position="71"/>
    </location>
</feature>
<dbReference type="Proteomes" id="UP000691718">
    <property type="component" value="Unassembled WGS sequence"/>
</dbReference>
<feature type="region of interest" description="Disordered" evidence="1">
    <location>
        <begin position="58"/>
        <end position="101"/>
    </location>
</feature>
<evidence type="ECO:0000256" key="1">
    <source>
        <dbReference type="SAM" id="MobiDB-lite"/>
    </source>
</evidence>
<organism evidence="2 3">
    <name type="scientific">Parnassius apollo</name>
    <name type="common">Apollo butterfly</name>
    <name type="synonym">Papilio apollo</name>
    <dbReference type="NCBI Taxonomy" id="110799"/>
    <lineage>
        <taxon>Eukaryota</taxon>
        <taxon>Metazoa</taxon>
        <taxon>Ecdysozoa</taxon>
        <taxon>Arthropoda</taxon>
        <taxon>Hexapoda</taxon>
        <taxon>Insecta</taxon>
        <taxon>Pterygota</taxon>
        <taxon>Neoptera</taxon>
        <taxon>Endopterygota</taxon>
        <taxon>Lepidoptera</taxon>
        <taxon>Glossata</taxon>
        <taxon>Ditrysia</taxon>
        <taxon>Papilionoidea</taxon>
        <taxon>Papilionidae</taxon>
        <taxon>Parnassiinae</taxon>
        <taxon>Parnassini</taxon>
        <taxon>Parnassius</taxon>
        <taxon>Parnassius</taxon>
    </lineage>
</organism>